<feature type="transmembrane region" description="Helical" evidence="8">
    <location>
        <begin position="282"/>
        <end position="312"/>
    </location>
</feature>
<dbReference type="InterPro" id="IPR000515">
    <property type="entry name" value="MetI-like"/>
</dbReference>
<feature type="transmembrane region" description="Helical" evidence="8">
    <location>
        <begin position="137"/>
        <end position="155"/>
    </location>
</feature>
<evidence type="ECO:0000256" key="2">
    <source>
        <dbReference type="ARBA" id="ARBA00022448"/>
    </source>
</evidence>
<feature type="transmembrane region" description="Helical" evidence="8">
    <location>
        <begin position="95"/>
        <end position="117"/>
    </location>
</feature>
<dbReference type="PANTHER" id="PTHR43357">
    <property type="entry name" value="INNER MEMBRANE ABC TRANSPORTER PERMEASE PROTEIN YDCV"/>
    <property type="match status" value="1"/>
</dbReference>
<evidence type="ECO:0000256" key="1">
    <source>
        <dbReference type="ARBA" id="ARBA00004429"/>
    </source>
</evidence>
<keyword evidence="7 8" id="KW-0472">Membrane</keyword>
<dbReference type="SUPFAM" id="SSF161098">
    <property type="entry name" value="MetI-like"/>
    <property type="match status" value="2"/>
</dbReference>
<feature type="domain" description="ABC transmembrane type-1" evidence="9">
    <location>
        <begin position="327"/>
        <end position="517"/>
    </location>
</feature>
<evidence type="ECO:0000256" key="5">
    <source>
        <dbReference type="ARBA" id="ARBA00022692"/>
    </source>
</evidence>
<keyword evidence="3" id="KW-1003">Cell membrane</keyword>
<accession>A0ABQ2D315</accession>
<organism evidence="10 11">
    <name type="scientific">Deinococcus roseus</name>
    <dbReference type="NCBI Taxonomy" id="392414"/>
    <lineage>
        <taxon>Bacteria</taxon>
        <taxon>Thermotogati</taxon>
        <taxon>Deinococcota</taxon>
        <taxon>Deinococci</taxon>
        <taxon>Deinococcales</taxon>
        <taxon>Deinococcaceae</taxon>
        <taxon>Deinococcus</taxon>
    </lineage>
</organism>
<gene>
    <name evidence="10" type="ORF">GCM10008938_20910</name>
</gene>
<evidence type="ECO:0000256" key="3">
    <source>
        <dbReference type="ARBA" id="ARBA00022475"/>
    </source>
</evidence>
<comment type="similarity">
    <text evidence="8">Belongs to the binding-protein-dependent transport system permease family.</text>
</comment>
<dbReference type="PROSITE" id="PS50928">
    <property type="entry name" value="ABC_TM1"/>
    <property type="match status" value="2"/>
</dbReference>
<feature type="transmembrane region" description="Helical" evidence="8">
    <location>
        <begin position="237"/>
        <end position="261"/>
    </location>
</feature>
<feature type="transmembrane region" description="Helical" evidence="8">
    <location>
        <begin position="365"/>
        <end position="386"/>
    </location>
</feature>
<keyword evidence="2 8" id="KW-0813">Transport</keyword>
<keyword evidence="4" id="KW-0997">Cell inner membrane</keyword>
<evidence type="ECO:0000313" key="10">
    <source>
        <dbReference type="EMBL" id="GGJ34541.1"/>
    </source>
</evidence>
<feature type="transmembrane region" description="Helical" evidence="8">
    <location>
        <begin position="499"/>
        <end position="518"/>
    </location>
</feature>
<feature type="transmembrane region" description="Helical" evidence="8">
    <location>
        <begin position="332"/>
        <end position="353"/>
    </location>
</feature>
<sequence length="522" mass="57516">MPGFLVLKHSPRPPKLFVLLSSLTALGVMIPLVYLVLRAMQAEGADLREIVFRTRNLELLWNTLMLMVGTVTASTLIALPLAFLTTRTNFALRKLGVFLGVLPLAVPGYVGAYALLAASGTDGMIEVLTGIHWPHPVGYWGALGVLTLFNFPYLFMNFWATLRNLDPSLEEAARSLGRSPMQVFWQVTLPQLRPAWYAGSLMIALHVFGDFGVVSLMRFETFSYAIYQQYNAAFDRVYAAWLSLMLLAVTASTLWLEARLLSRLKLSRSGSGAARKAPTMELGFWMWPALLFVALVAGATLIVPISSILFWLRQGIEQGVRDWGQVLWNSMQVALPASVITTLLAIPPAYLGVRYPGFWTRLIERSAYFGYATPPLALALALVFFSLKAVPAIYQTLTLLIGAYVLHFLAEAIGPVRASLYQATPRLEEAARSLGYNSMQAFARVTFPLMRSGLLASLALVFLSVLKELPISFLLSPIGFETLAKNVWAYTSEAMFADAAPYAITIVLVSGIFAALVLQEKK</sequence>
<keyword evidence="5 8" id="KW-0812">Transmembrane</keyword>
<feature type="domain" description="ABC transmembrane type-1" evidence="9">
    <location>
        <begin position="60"/>
        <end position="255"/>
    </location>
</feature>
<feature type="transmembrane region" description="Helical" evidence="8">
    <location>
        <begin position="195"/>
        <end position="217"/>
    </location>
</feature>
<reference evidence="11" key="1">
    <citation type="journal article" date="2019" name="Int. J. Syst. Evol. Microbiol.">
        <title>The Global Catalogue of Microorganisms (GCM) 10K type strain sequencing project: providing services to taxonomists for standard genome sequencing and annotation.</title>
        <authorList>
            <consortium name="The Broad Institute Genomics Platform"/>
            <consortium name="The Broad Institute Genome Sequencing Center for Infectious Disease"/>
            <person name="Wu L."/>
            <person name="Ma J."/>
        </authorList>
    </citation>
    <scope>NUCLEOTIDE SEQUENCE [LARGE SCALE GENOMIC DNA]</scope>
    <source>
        <strain evidence="11">JCM 14370</strain>
    </source>
</reference>
<name>A0ABQ2D315_9DEIO</name>
<dbReference type="EMBL" id="BMOD01000006">
    <property type="protein sequence ID" value="GGJ34541.1"/>
    <property type="molecule type" value="Genomic_DNA"/>
</dbReference>
<comment type="caution">
    <text evidence="10">The sequence shown here is derived from an EMBL/GenBank/DDBJ whole genome shotgun (WGS) entry which is preliminary data.</text>
</comment>
<evidence type="ECO:0000256" key="6">
    <source>
        <dbReference type="ARBA" id="ARBA00022989"/>
    </source>
</evidence>
<evidence type="ECO:0000256" key="7">
    <source>
        <dbReference type="ARBA" id="ARBA00023136"/>
    </source>
</evidence>
<dbReference type="Proteomes" id="UP000632222">
    <property type="component" value="Unassembled WGS sequence"/>
</dbReference>
<feature type="transmembrane region" description="Helical" evidence="8">
    <location>
        <begin position="59"/>
        <end position="83"/>
    </location>
</feature>
<dbReference type="PANTHER" id="PTHR43357:SF3">
    <property type="entry name" value="FE(3+)-TRANSPORT SYSTEM PERMEASE PROTEIN FBPB 2"/>
    <property type="match status" value="1"/>
</dbReference>
<dbReference type="CDD" id="cd06261">
    <property type="entry name" value="TM_PBP2"/>
    <property type="match status" value="2"/>
</dbReference>
<feature type="transmembrane region" description="Helical" evidence="8">
    <location>
        <begin position="454"/>
        <end position="479"/>
    </location>
</feature>
<proteinExistence type="inferred from homology"/>
<dbReference type="Gene3D" id="1.10.3720.10">
    <property type="entry name" value="MetI-like"/>
    <property type="match status" value="2"/>
</dbReference>
<dbReference type="Pfam" id="PF00528">
    <property type="entry name" value="BPD_transp_1"/>
    <property type="match status" value="2"/>
</dbReference>
<protein>
    <submittedName>
        <fullName evidence="10">ABC transporter permease</fullName>
    </submittedName>
</protein>
<evidence type="ECO:0000259" key="9">
    <source>
        <dbReference type="PROSITE" id="PS50928"/>
    </source>
</evidence>
<dbReference type="InterPro" id="IPR035906">
    <property type="entry name" value="MetI-like_sf"/>
</dbReference>
<feature type="transmembrane region" description="Helical" evidence="8">
    <location>
        <begin position="16"/>
        <end position="39"/>
    </location>
</feature>
<keyword evidence="11" id="KW-1185">Reference proteome</keyword>
<keyword evidence="6 8" id="KW-1133">Transmembrane helix</keyword>
<evidence type="ECO:0000313" key="11">
    <source>
        <dbReference type="Proteomes" id="UP000632222"/>
    </source>
</evidence>
<evidence type="ECO:0000256" key="8">
    <source>
        <dbReference type="RuleBase" id="RU363032"/>
    </source>
</evidence>
<comment type="subcellular location">
    <subcellularLocation>
        <location evidence="1">Cell inner membrane</location>
        <topology evidence="1">Multi-pass membrane protein</topology>
    </subcellularLocation>
    <subcellularLocation>
        <location evidence="8">Cell membrane</location>
        <topology evidence="8">Multi-pass membrane protein</topology>
    </subcellularLocation>
</comment>
<evidence type="ECO:0000256" key="4">
    <source>
        <dbReference type="ARBA" id="ARBA00022519"/>
    </source>
</evidence>